<dbReference type="EMBL" id="AP027735">
    <property type="protein sequence ID" value="BDZ58048.1"/>
    <property type="molecule type" value="Genomic_DNA"/>
</dbReference>
<evidence type="ECO:0000313" key="1">
    <source>
        <dbReference type="EMBL" id="BDZ58048.1"/>
    </source>
</evidence>
<sequence length="249" mass="26096">MPDPDGPSIATTTCSSAVREEAAGSSITAVMLATGAGPTAPHRANSVDLVRRSPQDRTVPPGDPSQSVVVLVEGESDAVVVRHLLAAQDALDAVAVLPMGGITNVDRWLARTAGRAGAGLYDAAERRFVTRALRRRGVRLEPGASLVEHGFFECDADLEDELIRALGPAQVVEALDAIGDGARFETFVHQPQWRDRPIGDQLHRFAGSGSGRKALLAEQLARRLTPATTPAPLSGVVAHALALVGARTA</sequence>
<proteinExistence type="predicted"/>
<dbReference type="Proteomes" id="UP001321421">
    <property type="component" value="Chromosome"/>
</dbReference>
<evidence type="ECO:0000313" key="2">
    <source>
        <dbReference type="Proteomes" id="UP001321421"/>
    </source>
</evidence>
<gene>
    <name evidence="1" type="ORF">GCM10025872_17050</name>
</gene>
<organism evidence="1 2">
    <name type="scientific">Barrientosiimonas endolithica</name>
    <dbReference type="NCBI Taxonomy" id="1535208"/>
    <lineage>
        <taxon>Bacteria</taxon>
        <taxon>Bacillati</taxon>
        <taxon>Actinomycetota</taxon>
        <taxon>Actinomycetes</taxon>
        <taxon>Micrococcales</taxon>
        <taxon>Dermacoccaceae</taxon>
        <taxon>Barrientosiimonas</taxon>
    </lineage>
</organism>
<reference evidence="2" key="1">
    <citation type="journal article" date="2019" name="Int. J. Syst. Evol. Microbiol.">
        <title>The Global Catalogue of Microorganisms (GCM) 10K type strain sequencing project: providing services to taxonomists for standard genome sequencing and annotation.</title>
        <authorList>
            <consortium name="The Broad Institute Genomics Platform"/>
            <consortium name="The Broad Institute Genome Sequencing Center for Infectious Disease"/>
            <person name="Wu L."/>
            <person name="Ma J."/>
        </authorList>
    </citation>
    <scope>NUCLEOTIDE SEQUENCE [LARGE SCALE GENOMIC DNA]</scope>
    <source>
        <strain evidence="2">NBRC 110608</strain>
    </source>
</reference>
<keyword evidence="2" id="KW-1185">Reference proteome</keyword>
<name>A0ABM8HAS4_9MICO</name>
<evidence type="ECO:0008006" key="3">
    <source>
        <dbReference type="Google" id="ProtNLM"/>
    </source>
</evidence>
<protein>
    <recommendedName>
        <fullName evidence="3">ATP-dependent endonuclease</fullName>
    </recommendedName>
</protein>
<accession>A0ABM8HAS4</accession>